<evidence type="ECO:0000256" key="4">
    <source>
        <dbReference type="ARBA" id="ARBA00022729"/>
    </source>
</evidence>
<evidence type="ECO:0000313" key="12">
    <source>
        <dbReference type="EMBL" id="VIO60166.1"/>
    </source>
</evidence>
<dbReference type="GO" id="GO:0030248">
    <property type="term" value="F:cellulose binding"/>
    <property type="evidence" value="ECO:0007669"/>
    <property type="project" value="InterPro"/>
</dbReference>
<evidence type="ECO:0000259" key="10">
    <source>
        <dbReference type="PROSITE" id="PS50837"/>
    </source>
</evidence>
<dbReference type="InterPro" id="IPR035971">
    <property type="entry name" value="CBD_sf"/>
</dbReference>
<dbReference type="SUPFAM" id="SSF52540">
    <property type="entry name" value="P-loop containing nucleoside triphosphate hydrolases"/>
    <property type="match status" value="1"/>
</dbReference>
<evidence type="ECO:0000256" key="6">
    <source>
        <dbReference type="ARBA" id="ARBA00022801"/>
    </source>
</evidence>
<evidence type="ECO:0000256" key="7">
    <source>
        <dbReference type="ARBA" id="ARBA00023295"/>
    </source>
</evidence>
<dbReference type="InterPro" id="IPR031359">
    <property type="entry name" value="NACHT_N"/>
</dbReference>
<dbReference type="PANTHER" id="PTHR31451:SF21">
    <property type="entry name" value="MANNAN ENDO-1,4-BETA-MANNOSIDASE C"/>
    <property type="match status" value="1"/>
</dbReference>
<protein>
    <recommendedName>
        <fullName evidence="3">mannan endo-1,4-beta-mannosidase</fullName>
        <ecNumber evidence="3">3.2.1.78</ecNumber>
    </recommendedName>
</protein>
<feature type="chain" id="PRO_5026352482" description="mannan endo-1,4-beta-mannosidase" evidence="9">
    <location>
        <begin position="19"/>
        <end position="1960"/>
    </location>
</feature>
<dbReference type="Pfam" id="PF00734">
    <property type="entry name" value="CBM_1"/>
    <property type="match status" value="1"/>
</dbReference>
<feature type="region of interest" description="Disordered" evidence="8">
    <location>
        <begin position="375"/>
        <end position="401"/>
    </location>
</feature>
<dbReference type="PROSITE" id="PS50837">
    <property type="entry name" value="NACHT"/>
    <property type="match status" value="1"/>
</dbReference>
<dbReference type="InterPro" id="IPR045053">
    <property type="entry name" value="MAN-like"/>
</dbReference>
<keyword evidence="4 9" id="KW-0732">Signal</keyword>
<evidence type="ECO:0000256" key="9">
    <source>
        <dbReference type="SAM" id="SignalP"/>
    </source>
</evidence>
<dbReference type="SUPFAM" id="SSF51445">
    <property type="entry name" value="(Trans)glycosidases"/>
    <property type="match status" value="1"/>
</dbReference>
<evidence type="ECO:0000256" key="8">
    <source>
        <dbReference type="SAM" id="MobiDB-lite"/>
    </source>
</evidence>
<name>A0A4E9DJH3_GIBZA</name>
<dbReference type="FunFam" id="3.40.50.300:FF:001638">
    <property type="entry name" value="NACHT and WD40 domain protein"/>
    <property type="match status" value="1"/>
</dbReference>
<dbReference type="InterPro" id="IPR015943">
    <property type="entry name" value="WD40/YVTN_repeat-like_dom_sf"/>
</dbReference>
<comment type="similarity">
    <text evidence="2">Belongs to the glycosyl hydrolase 5 (cellulase A) family.</text>
</comment>
<evidence type="ECO:0000256" key="2">
    <source>
        <dbReference type="ARBA" id="ARBA00005641"/>
    </source>
</evidence>
<dbReference type="InterPro" id="IPR017853">
    <property type="entry name" value="GH"/>
</dbReference>
<dbReference type="SUPFAM" id="SSF50969">
    <property type="entry name" value="YVTN repeat-like/Quinoprotein amine dehydrogenase"/>
    <property type="match status" value="1"/>
</dbReference>
<evidence type="ECO:0000256" key="1">
    <source>
        <dbReference type="ARBA" id="ARBA00001678"/>
    </source>
</evidence>
<proteinExistence type="inferred from homology"/>
<feature type="signal peptide" evidence="9">
    <location>
        <begin position="1"/>
        <end position="18"/>
    </location>
</feature>
<evidence type="ECO:0000256" key="5">
    <source>
        <dbReference type="ARBA" id="ARBA00022737"/>
    </source>
</evidence>
<dbReference type="Pfam" id="PF24883">
    <property type="entry name" value="NPHP3_N"/>
    <property type="match status" value="1"/>
</dbReference>
<dbReference type="PANTHER" id="PTHR31451">
    <property type="match status" value="1"/>
</dbReference>
<dbReference type="InterPro" id="IPR000254">
    <property type="entry name" value="CBD"/>
</dbReference>
<keyword evidence="7" id="KW-0326">Glycosidase</keyword>
<dbReference type="InterPro" id="IPR011044">
    <property type="entry name" value="Quino_amine_DH_bsu"/>
</dbReference>
<comment type="catalytic activity">
    <reaction evidence="1">
        <text>Random hydrolysis of (1-&gt;4)-beta-D-mannosidic linkages in mannans, galactomannans and glucomannans.</text>
        <dbReference type="EC" id="3.2.1.78"/>
    </reaction>
</comment>
<feature type="region of interest" description="Disordered" evidence="8">
    <location>
        <begin position="445"/>
        <end position="486"/>
    </location>
</feature>
<dbReference type="SMART" id="SM00236">
    <property type="entry name" value="fCBD"/>
    <property type="match status" value="1"/>
</dbReference>
<dbReference type="InterPro" id="IPR001547">
    <property type="entry name" value="Glyco_hydro_5"/>
</dbReference>
<dbReference type="InterPro" id="IPR056884">
    <property type="entry name" value="NPHP3-like_N"/>
</dbReference>
<dbReference type="Gene3D" id="3.40.50.300">
    <property type="entry name" value="P-loop containing nucleotide triphosphate hydrolases"/>
    <property type="match status" value="1"/>
</dbReference>
<organism evidence="12">
    <name type="scientific">Gibberella zeae</name>
    <name type="common">Wheat head blight fungus</name>
    <name type="synonym">Fusarium graminearum</name>
    <dbReference type="NCBI Taxonomy" id="5518"/>
    <lineage>
        <taxon>Eukaryota</taxon>
        <taxon>Fungi</taxon>
        <taxon>Dikarya</taxon>
        <taxon>Ascomycota</taxon>
        <taxon>Pezizomycotina</taxon>
        <taxon>Sordariomycetes</taxon>
        <taxon>Hypocreomycetidae</taxon>
        <taxon>Hypocreales</taxon>
        <taxon>Nectriaceae</taxon>
        <taxon>Fusarium</taxon>
    </lineage>
</organism>
<accession>A0A4E9DJH3</accession>
<dbReference type="SUPFAM" id="SSF82171">
    <property type="entry name" value="DPP6 N-terminal domain-like"/>
    <property type="match status" value="1"/>
</dbReference>
<dbReference type="EMBL" id="CAAKMV010000142">
    <property type="protein sequence ID" value="VIO60166.1"/>
    <property type="molecule type" value="Genomic_DNA"/>
</dbReference>
<dbReference type="GO" id="GO:0016985">
    <property type="term" value="F:mannan endo-1,4-beta-mannosidase activity"/>
    <property type="evidence" value="ECO:0007669"/>
    <property type="project" value="UniProtKB-EC"/>
</dbReference>
<dbReference type="GO" id="GO:0005576">
    <property type="term" value="C:extracellular region"/>
    <property type="evidence" value="ECO:0007669"/>
    <property type="project" value="InterPro"/>
</dbReference>
<dbReference type="GO" id="GO:0046355">
    <property type="term" value="P:mannan catabolic process"/>
    <property type="evidence" value="ECO:0007669"/>
    <property type="project" value="UniProtKB-ARBA"/>
</dbReference>
<reference evidence="12" key="1">
    <citation type="submission" date="2019-04" db="EMBL/GenBank/DDBJ databases">
        <authorList>
            <person name="Melise S."/>
            <person name="Noan J."/>
            <person name="Okalmin O."/>
        </authorList>
    </citation>
    <scope>NUCLEOTIDE SEQUENCE</scope>
    <source>
        <strain evidence="12">FN9</strain>
    </source>
</reference>
<dbReference type="Pfam" id="PF00150">
    <property type="entry name" value="Cellulase"/>
    <property type="match status" value="1"/>
</dbReference>
<dbReference type="EC" id="3.2.1.78" evidence="3"/>
<feature type="domain" description="CBM1" evidence="11">
    <location>
        <begin position="398"/>
        <end position="434"/>
    </location>
</feature>
<dbReference type="Gene3D" id="3.20.20.80">
    <property type="entry name" value="Glycosidases"/>
    <property type="match status" value="1"/>
</dbReference>
<feature type="compositionally biased region" description="Low complexity" evidence="8">
    <location>
        <begin position="375"/>
        <end position="398"/>
    </location>
</feature>
<sequence length="1960" mass="220890">MKFSSIIAAAFAGSPALAVPAGFVTTDGTKFSLDGKDFFFAGSNAYYLPFNIWGTDHYKDVKLGLEAAKDAGLKVIRTWAFHDNNRTFSSGGLPQYNTGAEDTVFQWFEADGTVKIDLSKLDVVVEAAEATNMKLILALTNNWADYGGMDVYTFYRLPAIKKAFKNYIKAVVNRYKDSPAVMAWEIANEPRCGADGVRNLPRGPDCTPKTITSWVDEMSTYIKSLDADHLVTTGSEGGFNRKSDDWTYNGADGTDFDAELKLSNIDFNTFHSYPQYWSKTVDWVVQWIKDHAAAGEAVGKPVLHEEYGWTDKSTRIPTISKWQKASLDLEMSDLYWQFGYSGYSYGKNHDDGNTIYLEDDEAQPLVYEHAAAVNGEGTAPSPTTTGTTPPKPTVTDGPKVSRYGQCGGASWTGATVCEAPYTCKAQNQWYSQSMGRFRNKISKLRPKWPASRSTSPAPSQPPGNIPTSRESEPQAAYSTGDEIPPANANISERLWNQAYDDLKDSESLKIVESYEKILSDQLQVGEGMNIIARDHTTRWHQMEKLTSDGIKNTAADVKRKDSVNQWLEMCKPLREAVGTGLKAAPQAAVPWAGICCALEILSSPLTEPKKNREGMEYVLKRMDWYWRLSPWLLHDCHSSDSSEPLREQLEKQMVQLYQTLLLFQMKSVVLYHRGRFAVFMRDLPKIDDWVTHVKEIKDIETALGVDSNQYNTLEMRTNLQEISVTTKEHAKWQRQDRLDEKDNECLRELRVTNPSKDKKSIILSKGGLFYDSYRWIMESNEYQQWRKKDDNNLLWIKGDPGKGKTMLLAGIIEEIEKSAPDTVFYFFCQATEPRLRTATNVLRGLIWFLVQTRPCLMSHVRDEYDKEGKGVFNDGNAWQTLTGILTAILDDEESQDCVFAIDALDECTTDRDQLIRFISRLSTSYKPKWVVSSRNWPEIERRLDSVDEKVQVQLELNHTAISEAVKNFIVRKVDKLSEDNGYSKSTREEVQNHLMANADDTFLWVSLVCEELGQPDVMSHHTLDVLKSFPAGLGRLYERMIEKLNQSRDRELCVAVLGVVGVAYRPLSLAELGASDLKLNHFVENTETLSNIVRSCGSFLAIRDGTVYTVHQSVKDFLRASHEVMKSGAAQQHCDVFLSSITMMRKGLHRDLFRLGDPGVLIDEIKAPESHALLTLGYACLHWADHFHHSNLKEFRGESIHIFSLVVDFLKETYLYWLEAMSLLRCASAAIIAVGKLKNLSKYAPKEVRDLVTDAWRFAFTHRSILDTAPLQLYGSALIFSPDTSTTKQFFKREIANHIEADAPTFQNWDACLQTIPLDKEYGGFSIVEFSPDGNLMLVAVAPSKLSILDASTGGIVASLDNYGTEIQNVTWHPSGRQFAVLTTEQVHIGDLSERKPVISYNSQGTPTDDLSFSLDGQLLASRDKDSVHIWDVSDPSVHRTIAFKGEVGYLSWVSCPSATLCLLVIRDHNNGIWIDLWDINKECFGSRISSVRATEGGGWEVATNHDRTRLAFTVHGPVTIYCWDPVLAVTRVIGESRDILIGVDGLTWTADDKYIIVTFQEEQSLGFLIWDEERDTEITYQTMSLLGRVHCGKGNRIATASNWVLKIWDLDILLGDSIDPVISDVTTEKSVAGIKFSPVEPMAVFRTNEEEIEIEILNRVSGETLIQLRKARPVFRYDGSFGLIDGKRSVEIWQFDPDCDRYHLSSRLTAVNALRIAFGPPGQVMIHDGQGLRVYDTNTSELLSTLSATCDCALWFNLGEIAFARNGQLAMTHEKFACKKVGSVTIWDTTSMREIQNLSLPEKVVKTNAMSLSENGLLAIMTYRNVWIASVKKGTWVRKYGYSYSHIPFIHFNLDPCSGSQLETNFGVLELNLQQGNDEPRSTDSPKELDSQEHWDLRKWSIYRIGSNEWLMKDSRRILIIPGQSVSQWTFALQTDSKSGMATVVMVHDNHLFRIHVSL</sequence>
<dbReference type="InterPro" id="IPR007111">
    <property type="entry name" value="NACHT_NTPase"/>
</dbReference>
<feature type="domain" description="NACHT" evidence="10">
    <location>
        <begin position="792"/>
        <end position="934"/>
    </location>
</feature>
<dbReference type="Gene3D" id="2.130.10.10">
    <property type="entry name" value="YVTN repeat-like/Quinoprotein amine dehydrogenase"/>
    <property type="match status" value="2"/>
</dbReference>
<keyword evidence="5" id="KW-0677">Repeat</keyword>
<evidence type="ECO:0000256" key="3">
    <source>
        <dbReference type="ARBA" id="ARBA00012706"/>
    </source>
</evidence>
<dbReference type="Pfam" id="PF17100">
    <property type="entry name" value="NACHT_N"/>
    <property type="match status" value="1"/>
</dbReference>
<keyword evidence="6" id="KW-0378">Hydrolase</keyword>
<dbReference type="PROSITE" id="PS51164">
    <property type="entry name" value="CBM1_2"/>
    <property type="match status" value="1"/>
</dbReference>
<gene>
    <name evidence="12" type="ORF">FUG_LOCUS386984</name>
</gene>
<dbReference type="SUPFAM" id="SSF57180">
    <property type="entry name" value="Cellulose-binding domain"/>
    <property type="match status" value="1"/>
</dbReference>
<evidence type="ECO:0000259" key="11">
    <source>
        <dbReference type="PROSITE" id="PS51164"/>
    </source>
</evidence>
<dbReference type="InterPro" id="IPR027417">
    <property type="entry name" value="P-loop_NTPase"/>
</dbReference>